<dbReference type="Gene3D" id="6.10.30.10">
    <property type="match status" value="1"/>
</dbReference>
<dbReference type="PANTHER" id="PTHR34075:SF5">
    <property type="entry name" value="BLR3430 PROTEIN"/>
    <property type="match status" value="1"/>
</dbReference>
<dbReference type="InterPro" id="IPR002878">
    <property type="entry name" value="ChsH2_C"/>
</dbReference>
<dbReference type="SUPFAM" id="SSF50249">
    <property type="entry name" value="Nucleic acid-binding proteins"/>
    <property type="match status" value="1"/>
</dbReference>
<dbReference type="RefSeq" id="WP_188107539.1">
    <property type="nucleotide sequence ID" value="NZ_JAANIH010000082.1"/>
</dbReference>
<dbReference type="InterPro" id="IPR022002">
    <property type="entry name" value="ChsH2_Znr"/>
</dbReference>
<accession>A0ABR7UGD5</accession>
<evidence type="ECO:0000259" key="2">
    <source>
        <dbReference type="Pfam" id="PF12172"/>
    </source>
</evidence>
<dbReference type="EMBL" id="JAATTO010000047">
    <property type="protein sequence ID" value="MBC9982243.1"/>
    <property type="molecule type" value="Genomic_DNA"/>
</dbReference>
<dbReference type="Pfam" id="PF01796">
    <property type="entry name" value="OB_ChsH2_C"/>
    <property type="match status" value="1"/>
</dbReference>
<sequence length="152" mass="17120">MNLPVISIGRKRSFPPRVTAHTERFWRSLENGQFETSQCNDCGKKTFPPKPFCPHCWSKDLTWAPLGRFGRLYSQTVIHAAPAVFRSEAPYRVCIVDLDEGLRLATLLMADQPPVLDARLEIVALRYLDGPLFAARPLPHSSHLVSELLPPS</sequence>
<protein>
    <submittedName>
        <fullName evidence="3">OB-fold domain-containing protein</fullName>
    </submittedName>
</protein>
<dbReference type="Proteomes" id="UP000639516">
    <property type="component" value="Unassembled WGS sequence"/>
</dbReference>
<proteinExistence type="predicted"/>
<evidence type="ECO:0000313" key="3">
    <source>
        <dbReference type="EMBL" id="MBC9982243.1"/>
    </source>
</evidence>
<evidence type="ECO:0000313" key="4">
    <source>
        <dbReference type="Proteomes" id="UP000639516"/>
    </source>
</evidence>
<feature type="domain" description="ChsH2 C-terminal OB-fold" evidence="1">
    <location>
        <begin position="63"/>
        <end position="123"/>
    </location>
</feature>
<feature type="domain" description="ChsH2 rubredoxin-like zinc ribbon" evidence="2">
    <location>
        <begin position="26"/>
        <end position="61"/>
    </location>
</feature>
<comment type="caution">
    <text evidence="3">The sequence shown here is derived from an EMBL/GenBank/DDBJ whole genome shotgun (WGS) entry which is preliminary data.</text>
</comment>
<keyword evidence="4" id="KW-1185">Reference proteome</keyword>
<dbReference type="PANTHER" id="PTHR34075">
    <property type="entry name" value="BLR3430 PROTEIN"/>
    <property type="match status" value="1"/>
</dbReference>
<dbReference type="InterPro" id="IPR052513">
    <property type="entry name" value="Thioester_dehydratase-like"/>
</dbReference>
<gene>
    <name evidence="3" type="ORF">HA482_28955</name>
</gene>
<name>A0ABR7UGD5_9BRAD</name>
<dbReference type="Pfam" id="PF12172">
    <property type="entry name" value="zf-ChsH2"/>
    <property type="match status" value="1"/>
</dbReference>
<evidence type="ECO:0000259" key="1">
    <source>
        <dbReference type="Pfam" id="PF01796"/>
    </source>
</evidence>
<reference evidence="3 4" key="1">
    <citation type="journal article" date="2020" name="Arch. Microbiol.">
        <title>Bradyrhizobium campsiandrae sp. nov., a nitrogen-fixing bacterial strain isolated from a native leguminous tree from the Amazon adapted to flooded conditions.</title>
        <authorList>
            <person name="Cabral Michel D."/>
            <person name="Martins da Costa E."/>
            <person name="Azarias Guimaraes A."/>
            <person name="Soares de Carvalho T."/>
            <person name="Santos de Castro Caputo P."/>
            <person name="Willems A."/>
            <person name="de Souza Moreira F.M."/>
        </authorList>
    </citation>
    <scope>NUCLEOTIDE SEQUENCE [LARGE SCALE GENOMIC DNA]</scope>
    <source>
        <strain evidence="4">INPA 384B</strain>
    </source>
</reference>
<dbReference type="InterPro" id="IPR012340">
    <property type="entry name" value="NA-bd_OB-fold"/>
</dbReference>
<organism evidence="3 4">
    <name type="scientific">Bradyrhizobium campsiandrae</name>
    <dbReference type="NCBI Taxonomy" id="1729892"/>
    <lineage>
        <taxon>Bacteria</taxon>
        <taxon>Pseudomonadati</taxon>
        <taxon>Pseudomonadota</taxon>
        <taxon>Alphaproteobacteria</taxon>
        <taxon>Hyphomicrobiales</taxon>
        <taxon>Nitrobacteraceae</taxon>
        <taxon>Bradyrhizobium</taxon>
    </lineage>
</organism>